<evidence type="ECO:0000313" key="1">
    <source>
        <dbReference type="EMBL" id="CDQ24660.1"/>
    </source>
</evidence>
<proteinExistence type="predicted"/>
<sequence length="310" mass="36829">MKKAIAPDEDRRDCFFLNFKSTINGKEQRRGGIALSHQRIPTELNNWLEQYKQYQPNDFEMVYDHWVQQHFRNINPNVRKAFFSKLDAWFFHTHAFLQGTSYQYEARERILTVGRIFSTRIERIEDMNNELTVEQLTYIAEQQMTRGRFYSFAQGGLTGAGGWLFLGIDYPLMMLMNIRAIQLIGLTFGHEMNHPYEMMISLKVFHAATLPKRLRVTAWNELMDEVKRKEHPYIFSGEDQLTDEAWLEQPVKQCFKSLFILMFRKKLIQGLPFISIAIGAYSNYHLTKQVTEFAMKFYQYRHLMEQEGEQ</sequence>
<dbReference type="AlphaFoldDB" id="A0A024P742"/>
<gene>
    <name evidence="1" type="ORF">BN983_02954</name>
</gene>
<reference evidence="1 2" key="2">
    <citation type="submission" date="2014-05" db="EMBL/GenBank/DDBJ databases">
        <title>Draft genome sequence of Halobacillus karajensis HK-03.</title>
        <authorList>
            <person name="Khelaifia S."/>
            <person name="Croce O."/>
            <person name="Lagier J.C."/>
            <person name="Raoult D."/>
        </authorList>
    </citation>
    <scope>NUCLEOTIDE SEQUENCE [LARGE SCALE GENOMIC DNA]</scope>
    <source>
        <strain evidence="1 2">HD-03</strain>
    </source>
</reference>
<dbReference type="Proteomes" id="UP000028868">
    <property type="component" value="Unassembled WGS sequence"/>
</dbReference>
<name>A0A024P742_9BACI</name>
<evidence type="ECO:0000313" key="2">
    <source>
        <dbReference type="Proteomes" id="UP000028868"/>
    </source>
</evidence>
<dbReference type="EMBL" id="CCDI010000003">
    <property type="protein sequence ID" value="CDQ24660.1"/>
    <property type="molecule type" value="Genomic_DNA"/>
</dbReference>
<protein>
    <submittedName>
        <fullName evidence="1">EcsC protein family protein</fullName>
    </submittedName>
</protein>
<dbReference type="InterPro" id="IPR024787">
    <property type="entry name" value="EcsC"/>
</dbReference>
<organism evidence="1 2">
    <name type="scientific">Halobacillus karajensis</name>
    <dbReference type="NCBI Taxonomy" id="195088"/>
    <lineage>
        <taxon>Bacteria</taxon>
        <taxon>Bacillati</taxon>
        <taxon>Bacillota</taxon>
        <taxon>Bacilli</taxon>
        <taxon>Bacillales</taxon>
        <taxon>Bacillaceae</taxon>
        <taxon>Halobacillus</taxon>
    </lineage>
</organism>
<dbReference type="Pfam" id="PF12787">
    <property type="entry name" value="EcsC"/>
    <property type="match status" value="1"/>
</dbReference>
<accession>A0A024P742</accession>
<dbReference type="PANTHER" id="PTHR41260">
    <property type="entry name" value="PROTEIN ECSC"/>
    <property type="match status" value="1"/>
</dbReference>
<reference evidence="2" key="1">
    <citation type="submission" date="2014-03" db="EMBL/GenBank/DDBJ databases">
        <authorList>
            <person name="Urmite Genomes U."/>
        </authorList>
    </citation>
    <scope>NUCLEOTIDE SEQUENCE [LARGE SCALE GENOMIC DNA]</scope>
    <source>
        <strain evidence="2">HD-03</strain>
    </source>
</reference>
<comment type="caution">
    <text evidence="1">The sequence shown here is derived from an EMBL/GenBank/DDBJ whole genome shotgun (WGS) entry which is preliminary data.</text>
</comment>
<keyword evidence="2" id="KW-1185">Reference proteome</keyword>
<dbReference type="PANTHER" id="PTHR41260:SF1">
    <property type="entry name" value="PROTEIN ECSC"/>
    <property type="match status" value="1"/>
</dbReference>